<dbReference type="EMBL" id="JBAWTH010000152">
    <property type="protein sequence ID" value="KAL2274646.1"/>
    <property type="molecule type" value="Genomic_DNA"/>
</dbReference>
<dbReference type="InterPro" id="IPR036928">
    <property type="entry name" value="AS_sf"/>
</dbReference>
<dbReference type="InterPro" id="IPR023631">
    <property type="entry name" value="Amidase_dom"/>
</dbReference>
<gene>
    <name evidence="2" type="ORF">FJTKL_03064</name>
</gene>
<feature type="domain" description="Amidase" evidence="1">
    <location>
        <begin position="20"/>
        <end position="428"/>
    </location>
</feature>
<dbReference type="Pfam" id="PF01425">
    <property type="entry name" value="Amidase"/>
    <property type="match status" value="1"/>
</dbReference>
<sequence>MITIDEIGYGLDHGTFTAVDLVNAHIARIHEVNQVFNAVLEVNPDALDIAKELDAEMKLHGRRGPLRDVPILLKDNIYTEDRMTTSAGLYAFVGARPAREGTAVHNLRKAGAILLVNSNLSEFANFRSTNASDGWSPRGGQTFGAFVPLQASEGSSSGSGVAVALGLAPAALGTENDGSIVLPSMKNNVVGFCPTTGLVSRDGVIPLLVSDRQDTVVPMTRTVKDAALILSVIAGPSKYDSATETIPFADIPDYASACRRPDLAGIRLGVPRRAIASADQVIMSSFEEALKKLSEIGATVIDNVDIPAQDEWNAWDPRERRRALEAEFKSSINRWCGELTHNPENISDLDDLIQFVQQHPKEAYPRRNIERLLESQNSPGTDAPITREALEKMLRCCADEGLLPALKQDNLDALVFPNVADLPSTCAARAGFPSSPCLWASTPKEPRSRTHPKVTK</sequence>
<keyword evidence="3" id="KW-1185">Reference proteome</keyword>
<reference evidence="2 3" key="1">
    <citation type="submission" date="2024-03" db="EMBL/GenBank/DDBJ databases">
        <title>A high-quality draft genome sequence of Diaporthe vaccinii, a causative agent of upright dieback and viscid rot disease in cranberry plants.</title>
        <authorList>
            <person name="Sarrasin M."/>
            <person name="Lang B.F."/>
            <person name="Burger G."/>
        </authorList>
    </citation>
    <scope>NUCLEOTIDE SEQUENCE [LARGE SCALE GENOMIC DNA]</scope>
    <source>
        <strain evidence="2 3">IS7</strain>
    </source>
</reference>
<name>A0ABR4DWA9_9PEZI</name>
<comment type="caution">
    <text evidence="2">The sequence shown here is derived from an EMBL/GenBank/DDBJ whole genome shotgun (WGS) entry which is preliminary data.</text>
</comment>
<dbReference type="SUPFAM" id="SSF75304">
    <property type="entry name" value="Amidase signature (AS) enzymes"/>
    <property type="match status" value="1"/>
</dbReference>
<evidence type="ECO:0000313" key="2">
    <source>
        <dbReference type="EMBL" id="KAL2274646.1"/>
    </source>
</evidence>
<dbReference type="Gene3D" id="3.90.1300.10">
    <property type="entry name" value="Amidase signature (AS) domain"/>
    <property type="match status" value="1"/>
</dbReference>
<accession>A0ABR4DWA9</accession>
<dbReference type="PANTHER" id="PTHR42678">
    <property type="entry name" value="AMIDASE"/>
    <property type="match status" value="1"/>
</dbReference>
<evidence type="ECO:0000313" key="3">
    <source>
        <dbReference type="Proteomes" id="UP001600888"/>
    </source>
</evidence>
<protein>
    <recommendedName>
        <fullName evidence="1">Amidase domain-containing protein</fullName>
    </recommendedName>
</protein>
<dbReference type="Proteomes" id="UP001600888">
    <property type="component" value="Unassembled WGS sequence"/>
</dbReference>
<evidence type="ECO:0000259" key="1">
    <source>
        <dbReference type="Pfam" id="PF01425"/>
    </source>
</evidence>
<dbReference type="PANTHER" id="PTHR42678:SF34">
    <property type="entry name" value="OS04G0183300 PROTEIN"/>
    <property type="match status" value="1"/>
</dbReference>
<organism evidence="2 3">
    <name type="scientific">Diaporthe vaccinii</name>
    <dbReference type="NCBI Taxonomy" id="105482"/>
    <lineage>
        <taxon>Eukaryota</taxon>
        <taxon>Fungi</taxon>
        <taxon>Dikarya</taxon>
        <taxon>Ascomycota</taxon>
        <taxon>Pezizomycotina</taxon>
        <taxon>Sordariomycetes</taxon>
        <taxon>Sordariomycetidae</taxon>
        <taxon>Diaporthales</taxon>
        <taxon>Diaporthaceae</taxon>
        <taxon>Diaporthe</taxon>
        <taxon>Diaporthe eres species complex</taxon>
    </lineage>
</organism>
<proteinExistence type="predicted"/>